<dbReference type="OrthoDB" id="1703859at2759"/>
<evidence type="ECO:0000313" key="2">
    <source>
        <dbReference type="EMBL" id="PIN13234.1"/>
    </source>
</evidence>
<organism evidence="2 3">
    <name type="scientific">Handroanthus impetiginosus</name>
    <dbReference type="NCBI Taxonomy" id="429701"/>
    <lineage>
        <taxon>Eukaryota</taxon>
        <taxon>Viridiplantae</taxon>
        <taxon>Streptophyta</taxon>
        <taxon>Embryophyta</taxon>
        <taxon>Tracheophyta</taxon>
        <taxon>Spermatophyta</taxon>
        <taxon>Magnoliopsida</taxon>
        <taxon>eudicotyledons</taxon>
        <taxon>Gunneridae</taxon>
        <taxon>Pentapetalae</taxon>
        <taxon>asterids</taxon>
        <taxon>lamiids</taxon>
        <taxon>Lamiales</taxon>
        <taxon>Bignoniaceae</taxon>
        <taxon>Crescentiina</taxon>
        <taxon>Tabebuia alliance</taxon>
        <taxon>Handroanthus</taxon>
    </lineage>
</organism>
<feature type="compositionally biased region" description="Basic and acidic residues" evidence="1">
    <location>
        <begin position="179"/>
        <end position="188"/>
    </location>
</feature>
<comment type="caution">
    <text evidence="2">The sequence shown here is derived from an EMBL/GenBank/DDBJ whole genome shotgun (WGS) entry which is preliminary data.</text>
</comment>
<dbReference type="PANTHER" id="PTHR36801">
    <property type="entry name" value="OS06G0150200 PROTEIN"/>
    <property type="match status" value="1"/>
</dbReference>
<dbReference type="EMBL" id="NKXS01002516">
    <property type="protein sequence ID" value="PIN13234.1"/>
    <property type="molecule type" value="Genomic_DNA"/>
</dbReference>
<dbReference type="AlphaFoldDB" id="A0A2G9H6T9"/>
<gene>
    <name evidence="2" type="ORF">CDL12_14150</name>
</gene>
<sequence length="188" mass="20880">MGRKLVSFLCGGLSRKKSPPPAANPVEENPKIENSDASTKPGPSLRSSDNPEDHRQPPAHDEQQLLPPPPGRQQLRAASCHHQHQRSSSAASKLMSSMSMRVLGGGGGSRREEKKLEHEDSIWKKTIILGEKCRIPDEEDDAILYDENGNRISTYHPKHNGNSISFSRQNSSGTDMDEETHNRELSRK</sequence>
<feature type="compositionally biased region" description="Polar residues" evidence="1">
    <location>
        <begin position="160"/>
        <end position="174"/>
    </location>
</feature>
<evidence type="ECO:0000256" key="1">
    <source>
        <dbReference type="SAM" id="MobiDB-lite"/>
    </source>
</evidence>
<feature type="compositionally biased region" description="Basic and acidic residues" evidence="1">
    <location>
        <begin position="49"/>
        <end position="63"/>
    </location>
</feature>
<evidence type="ECO:0000313" key="3">
    <source>
        <dbReference type="Proteomes" id="UP000231279"/>
    </source>
</evidence>
<proteinExistence type="predicted"/>
<feature type="region of interest" description="Disordered" evidence="1">
    <location>
        <begin position="154"/>
        <end position="188"/>
    </location>
</feature>
<feature type="compositionally biased region" description="Low complexity" evidence="1">
    <location>
        <begin position="86"/>
        <end position="102"/>
    </location>
</feature>
<keyword evidence="3" id="KW-1185">Reference proteome</keyword>
<dbReference type="PANTHER" id="PTHR36801:SF3">
    <property type="entry name" value="OS06G0150300 PROTEIN"/>
    <property type="match status" value="1"/>
</dbReference>
<protein>
    <submittedName>
        <fullName evidence="2">Uncharacterized protein</fullName>
    </submittedName>
</protein>
<feature type="region of interest" description="Disordered" evidence="1">
    <location>
        <begin position="1"/>
        <end position="118"/>
    </location>
</feature>
<dbReference type="Proteomes" id="UP000231279">
    <property type="component" value="Unassembled WGS sequence"/>
</dbReference>
<accession>A0A2G9H6T9</accession>
<reference evidence="3" key="1">
    <citation type="journal article" date="2018" name="Gigascience">
        <title>Genome assembly of the Pink Ipe (Handroanthus impetiginosus, Bignoniaceae), a highly valued, ecologically keystone Neotropical timber forest tree.</title>
        <authorList>
            <person name="Silva-Junior O.B."/>
            <person name="Grattapaglia D."/>
            <person name="Novaes E."/>
            <person name="Collevatti R.G."/>
        </authorList>
    </citation>
    <scope>NUCLEOTIDE SEQUENCE [LARGE SCALE GENOMIC DNA]</scope>
    <source>
        <strain evidence="3">cv. UFG-1</strain>
    </source>
</reference>
<name>A0A2G9H6T9_9LAMI</name>
<feature type="compositionally biased region" description="Basic and acidic residues" evidence="1">
    <location>
        <begin position="109"/>
        <end position="118"/>
    </location>
</feature>